<feature type="transmembrane region" description="Helical" evidence="7">
    <location>
        <begin position="310"/>
        <end position="333"/>
    </location>
</feature>
<evidence type="ECO:0000313" key="8">
    <source>
        <dbReference type="EMBL" id="MBB4064216.1"/>
    </source>
</evidence>
<accession>A0A7W6J3N0</accession>
<evidence type="ECO:0000256" key="5">
    <source>
        <dbReference type="ARBA" id="ARBA00022989"/>
    </source>
</evidence>
<evidence type="ECO:0000256" key="2">
    <source>
        <dbReference type="ARBA" id="ARBA00007430"/>
    </source>
</evidence>
<dbReference type="Pfam" id="PF13440">
    <property type="entry name" value="Polysacc_synt_3"/>
    <property type="match status" value="1"/>
</dbReference>
<keyword evidence="3" id="KW-1003">Cell membrane</keyword>
<feature type="transmembrane region" description="Helical" evidence="7">
    <location>
        <begin position="225"/>
        <end position="248"/>
    </location>
</feature>
<feature type="transmembrane region" description="Helical" evidence="7">
    <location>
        <begin position="340"/>
        <end position="357"/>
    </location>
</feature>
<comment type="subcellular location">
    <subcellularLocation>
        <location evidence="1">Cell membrane</location>
        <topology evidence="1">Multi-pass membrane protein</topology>
    </subcellularLocation>
</comment>
<dbReference type="InterPro" id="IPR050833">
    <property type="entry name" value="Poly_Biosynth_Transport"/>
</dbReference>
<feature type="transmembrane region" description="Helical" evidence="7">
    <location>
        <begin position="29"/>
        <end position="50"/>
    </location>
</feature>
<protein>
    <submittedName>
        <fullName evidence="8">O-antigen/teichoic acid export membrane protein</fullName>
    </submittedName>
</protein>
<organism evidence="8 9">
    <name type="scientific">Gellertiella hungarica</name>
    <dbReference type="NCBI Taxonomy" id="1572859"/>
    <lineage>
        <taxon>Bacteria</taxon>
        <taxon>Pseudomonadati</taxon>
        <taxon>Pseudomonadota</taxon>
        <taxon>Alphaproteobacteria</taxon>
        <taxon>Hyphomicrobiales</taxon>
        <taxon>Rhizobiaceae</taxon>
        <taxon>Gellertiella</taxon>
    </lineage>
</organism>
<reference evidence="8 9" key="1">
    <citation type="submission" date="2020-08" db="EMBL/GenBank/DDBJ databases">
        <title>Genomic Encyclopedia of Type Strains, Phase IV (KMG-IV): sequencing the most valuable type-strain genomes for metagenomic binning, comparative biology and taxonomic classification.</title>
        <authorList>
            <person name="Goeker M."/>
        </authorList>
    </citation>
    <scope>NUCLEOTIDE SEQUENCE [LARGE SCALE GENOMIC DNA]</scope>
    <source>
        <strain evidence="8 9">DSM 29853</strain>
    </source>
</reference>
<feature type="transmembrane region" description="Helical" evidence="7">
    <location>
        <begin position="195"/>
        <end position="219"/>
    </location>
</feature>
<keyword evidence="9" id="KW-1185">Reference proteome</keyword>
<evidence type="ECO:0000256" key="3">
    <source>
        <dbReference type="ARBA" id="ARBA00022475"/>
    </source>
</evidence>
<dbReference type="Proteomes" id="UP000528286">
    <property type="component" value="Unassembled WGS sequence"/>
</dbReference>
<evidence type="ECO:0000256" key="6">
    <source>
        <dbReference type="ARBA" id="ARBA00023136"/>
    </source>
</evidence>
<keyword evidence="6 7" id="KW-0472">Membrane</keyword>
<sequence>MAQAIPILGSLLIARIFAPAEFGTFMTWFGLVSIGAVFVTGRFEMALALEPDGLPRAEAATCALYTTFVLLATLSLPAAVLYLFFRARVDYLPVSLLLLYAPAVAASACVLIFQAWAAAEGRFKSLSAMRIAQAGTITGLQIIVGLITPSAAGLATAHLIGVVTGVAFIARKLRPVSLPNGFQSVRKFWMRYRRFPMFSLPADTVNTAAAQLPLTILAHRFGADVAGYVAMAFRMLGAPISLLGSAVLDVFKRRASESWRASGSCRGPYLETLLVLAAGSAFATIFFWFFGEAVFVLAFGERWAEAGRAAVILLPLFALRFVASPLSYTFYIAQKQPVDLAWQICLLGMTLFTLLSLDTYHQSLTAYAMGYAALYAIYITLSYRYSAGRTT</sequence>
<proteinExistence type="inferred from homology"/>
<feature type="transmembrane region" description="Helical" evidence="7">
    <location>
        <begin position="269"/>
        <end position="290"/>
    </location>
</feature>
<comment type="caution">
    <text evidence="8">The sequence shown here is derived from an EMBL/GenBank/DDBJ whole genome shotgun (WGS) entry which is preliminary data.</text>
</comment>
<dbReference type="GO" id="GO:0005886">
    <property type="term" value="C:plasma membrane"/>
    <property type="evidence" value="ECO:0007669"/>
    <property type="project" value="UniProtKB-SubCell"/>
</dbReference>
<evidence type="ECO:0000256" key="1">
    <source>
        <dbReference type="ARBA" id="ARBA00004651"/>
    </source>
</evidence>
<keyword evidence="5 7" id="KW-1133">Transmembrane helix</keyword>
<dbReference type="EMBL" id="JACIEZ010000002">
    <property type="protein sequence ID" value="MBB4064216.1"/>
    <property type="molecule type" value="Genomic_DNA"/>
</dbReference>
<dbReference type="RefSeq" id="WP_183365449.1">
    <property type="nucleotide sequence ID" value="NZ_JACIEZ010000002.1"/>
</dbReference>
<dbReference type="AlphaFoldDB" id="A0A7W6J3N0"/>
<comment type="similarity">
    <text evidence="2">Belongs to the polysaccharide synthase family.</text>
</comment>
<feature type="transmembrane region" description="Helical" evidence="7">
    <location>
        <begin position="62"/>
        <end position="85"/>
    </location>
</feature>
<evidence type="ECO:0000313" key="9">
    <source>
        <dbReference type="Proteomes" id="UP000528286"/>
    </source>
</evidence>
<keyword evidence="4 7" id="KW-0812">Transmembrane</keyword>
<gene>
    <name evidence="8" type="ORF">GGR23_001393</name>
</gene>
<feature type="transmembrane region" description="Helical" evidence="7">
    <location>
        <begin position="97"/>
        <end position="119"/>
    </location>
</feature>
<feature type="transmembrane region" description="Helical" evidence="7">
    <location>
        <begin position="363"/>
        <end position="381"/>
    </location>
</feature>
<name>A0A7W6J3N0_9HYPH</name>
<dbReference type="PANTHER" id="PTHR30250:SF10">
    <property type="entry name" value="LIPOPOLYSACCHARIDE BIOSYNTHESIS PROTEIN WZXC"/>
    <property type="match status" value="1"/>
</dbReference>
<evidence type="ECO:0000256" key="7">
    <source>
        <dbReference type="SAM" id="Phobius"/>
    </source>
</evidence>
<evidence type="ECO:0000256" key="4">
    <source>
        <dbReference type="ARBA" id="ARBA00022692"/>
    </source>
</evidence>
<dbReference type="PANTHER" id="PTHR30250">
    <property type="entry name" value="PST FAMILY PREDICTED COLANIC ACID TRANSPORTER"/>
    <property type="match status" value="1"/>
</dbReference>